<protein>
    <recommendedName>
        <fullName evidence="13">Aminopeptidase</fullName>
        <ecNumber evidence="13">3.4.11.-</ecNumber>
    </recommendedName>
</protein>
<dbReference type="Gramene" id="evm.model.01.1175">
    <property type="protein sequence ID" value="cds.evm.model.01.1175"/>
    <property type="gene ID" value="evm.TU.01.1175"/>
</dbReference>
<dbReference type="Gene3D" id="1.25.50.20">
    <property type="match status" value="1"/>
</dbReference>
<evidence type="ECO:0000256" key="7">
    <source>
        <dbReference type="ARBA" id="ARBA00022833"/>
    </source>
</evidence>
<dbReference type="PANTHER" id="PTHR11533:SF174">
    <property type="entry name" value="PUROMYCIN-SENSITIVE AMINOPEPTIDASE-RELATED"/>
    <property type="match status" value="1"/>
</dbReference>
<dbReference type="SUPFAM" id="SSF63737">
    <property type="entry name" value="Leukotriene A4 hydrolase N-terminal domain"/>
    <property type="match status" value="1"/>
</dbReference>
<evidence type="ECO:0000256" key="5">
    <source>
        <dbReference type="ARBA" id="ARBA00022723"/>
    </source>
</evidence>
<dbReference type="Pfam" id="PF17900">
    <property type="entry name" value="Peptidase_M1_N"/>
    <property type="match status" value="1"/>
</dbReference>
<reference evidence="17" key="2">
    <citation type="submission" date="2021-03" db="UniProtKB">
        <authorList>
            <consortium name="EnsemblPlants"/>
        </authorList>
    </citation>
    <scope>IDENTIFICATION</scope>
</reference>
<dbReference type="GO" id="GO:0042277">
    <property type="term" value="F:peptide binding"/>
    <property type="evidence" value="ECO:0007669"/>
    <property type="project" value="TreeGrafter"/>
</dbReference>
<feature type="binding site" evidence="11">
    <location>
        <position position="350"/>
    </location>
    <ligand>
        <name>Zn(2+)</name>
        <dbReference type="ChEBI" id="CHEBI:29105"/>
        <note>catalytic</note>
    </ligand>
</feature>
<dbReference type="GO" id="GO:0043171">
    <property type="term" value="P:peptide catabolic process"/>
    <property type="evidence" value="ECO:0007669"/>
    <property type="project" value="TreeGrafter"/>
</dbReference>
<dbReference type="GO" id="GO:0016020">
    <property type="term" value="C:membrane"/>
    <property type="evidence" value="ECO:0007669"/>
    <property type="project" value="TreeGrafter"/>
</dbReference>
<comment type="cofactor">
    <cofactor evidence="11 13">
        <name>Zn(2+)</name>
        <dbReference type="ChEBI" id="CHEBI:29105"/>
    </cofactor>
    <text evidence="11 13">Binds 1 zinc ion per subunit.</text>
</comment>
<evidence type="ECO:0000256" key="4">
    <source>
        <dbReference type="ARBA" id="ARBA00022670"/>
    </source>
</evidence>
<feature type="active site" description="Proton acceptor" evidence="10">
    <location>
        <position position="351"/>
    </location>
</feature>
<dbReference type="PRINTS" id="PR00756">
    <property type="entry name" value="ALADIPTASE"/>
</dbReference>
<keyword evidence="18" id="KW-1185">Reference proteome</keyword>
<dbReference type="CDD" id="cd09601">
    <property type="entry name" value="M1_APN-Q_like"/>
    <property type="match status" value="1"/>
</dbReference>
<comment type="similarity">
    <text evidence="2 13">Belongs to the peptidase M1 family.</text>
</comment>
<name>A0A803NFW9_CANSA</name>
<dbReference type="InterPro" id="IPR034016">
    <property type="entry name" value="M1_APN-typ"/>
</dbReference>
<feature type="domain" description="Peptidase M1 membrane alanine aminopeptidase" evidence="14">
    <location>
        <begin position="278"/>
        <end position="494"/>
    </location>
</feature>
<feature type="binding site" evidence="11">
    <location>
        <position position="354"/>
    </location>
    <ligand>
        <name>Zn(2+)</name>
        <dbReference type="ChEBI" id="CHEBI:29105"/>
        <note>catalytic</note>
    </ligand>
</feature>
<dbReference type="GO" id="GO:0005615">
    <property type="term" value="C:extracellular space"/>
    <property type="evidence" value="ECO:0007669"/>
    <property type="project" value="TreeGrafter"/>
</dbReference>
<dbReference type="Proteomes" id="UP000596661">
    <property type="component" value="Chromosome 1"/>
</dbReference>
<dbReference type="GO" id="GO:0008270">
    <property type="term" value="F:zinc ion binding"/>
    <property type="evidence" value="ECO:0007669"/>
    <property type="project" value="UniProtKB-UniRule"/>
</dbReference>
<feature type="domain" description="Aminopeptidase N-like N-terminal" evidence="16">
    <location>
        <begin position="119"/>
        <end position="243"/>
    </location>
</feature>
<dbReference type="Pfam" id="PF11838">
    <property type="entry name" value="ERAP1_C"/>
    <property type="match status" value="1"/>
</dbReference>
<dbReference type="InterPro" id="IPR014782">
    <property type="entry name" value="Peptidase_M1_dom"/>
</dbReference>
<proteinExistence type="inferred from homology"/>
<dbReference type="AlphaFoldDB" id="A0A803NFW9"/>
<evidence type="ECO:0000313" key="17">
    <source>
        <dbReference type="EnsemblPlants" id="cds.evm.model.01.1175"/>
    </source>
</evidence>
<accession>A0A803NFW9</accession>
<dbReference type="GO" id="GO:0006508">
    <property type="term" value="P:proteolysis"/>
    <property type="evidence" value="ECO:0007669"/>
    <property type="project" value="UniProtKB-KW"/>
</dbReference>
<dbReference type="InterPro" id="IPR042097">
    <property type="entry name" value="Aminopeptidase_N-like_N_sf"/>
</dbReference>
<dbReference type="Pfam" id="PF01433">
    <property type="entry name" value="Peptidase_M1"/>
    <property type="match status" value="1"/>
</dbReference>
<evidence type="ECO:0000259" key="16">
    <source>
        <dbReference type="Pfam" id="PF17900"/>
    </source>
</evidence>
<dbReference type="OMA" id="RWTTITL"/>
<keyword evidence="8" id="KW-0492">Microsome</keyword>
<feature type="site" description="Transition state stabilizer" evidence="12">
    <location>
        <position position="435"/>
    </location>
</feature>
<feature type="domain" description="ERAP1-like C-terminal" evidence="15">
    <location>
        <begin position="579"/>
        <end position="897"/>
    </location>
</feature>
<dbReference type="InterPro" id="IPR045357">
    <property type="entry name" value="Aminopeptidase_N-like_N"/>
</dbReference>
<keyword evidence="7 11" id="KW-0862">Zinc</keyword>
<dbReference type="Gene3D" id="1.10.390.10">
    <property type="entry name" value="Neutral Protease Domain 2"/>
    <property type="match status" value="1"/>
</dbReference>
<evidence type="ECO:0000256" key="2">
    <source>
        <dbReference type="ARBA" id="ARBA00010136"/>
    </source>
</evidence>
<keyword evidence="9 13" id="KW-0482">Metalloprotease</keyword>
<evidence type="ECO:0000256" key="6">
    <source>
        <dbReference type="ARBA" id="ARBA00022801"/>
    </source>
</evidence>
<dbReference type="GO" id="GO:0005737">
    <property type="term" value="C:cytoplasm"/>
    <property type="evidence" value="ECO:0007669"/>
    <property type="project" value="TreeGrafter"/>
</dbReference>
<evidence type="ECO:0000256" key="13">
    <source>
        <dbReference type="RuleBase" id="RU364040"/>
    </source>
</evidence>
<evidence type="ECO:0000259" key="15">
    <source>
        <dbReference type="Pfam" id="PF11838"/>
    </source>
</evidence>
<evidence type="ECO:0000256" key="1">
    <source>
        <dbReference type="ARBA" id="ARBA00004174"/>
    </source>
</evidence>
<dbReference type="Gene3D" id="2.60.40.1910">
    <property type="match status" value="1"/>
</dbReference>
<reference evidence="17" key="1">
    <citation type="submission" date="2018-11" db="EMBL/GenBank/DDBJ databases">
        <authorList>
            <person name="Grassa J C."/>
        </authorList>
    </citation>
    <scope>NUCLEOTIDE SEQUENCE [LARGE SCALE GENOMIC DNA]</scope>
</reference>
<evidence type="ECO:0000313" key="18">
    <source>
        <dbReference type="Proteomes" id="UP000596661"/>
    </source>
</evidence>
<keyword evidence="6 13" id="KW-0378">Hydrolase</keyword>
<sequence>MEQFKGQPRLPKFILPKRYRINLKPNLNSCKFTGSVSVDLTVLSETRFIVLNAANLSVKIASVSFIPKDLSLQSRGNLMWSLLFAAKIIWSFAKAIMNLIMWLLRGRSEESGSSGVFKPTKVEIFEEDEILVLEFPQTLPIGDGILDIEFEGILNDKMKGFYRSTYKHNGEKKNMAVTQFEPADARQCFPCWDEPACKATFKITLDVPSDLVALSNMPIIEENVKGQIKTLSYQESPIMSTYLVAFVIGLLDYVEDHTSDGVKVRVYCQVGKTNQGKFALHVAVKTLELFKEYFGRPYPLPKLDMVAIPDFAFGAMENYGLVTYRETALLYDDQHSAAANKQRVATVVAHELAHQWFGNLVTMEWWTHLWLNEGFATWVSYVANDSLFPEWNVWTQFLNESIEGLRLDGLEESHPIEVEVPHVSQIQEIFDAISYKKGASVIQMLQRYIGAECFQRSLALYIKRHAFSNAKTEDLWAAIEEESGEPVNMLMSSWTKQTGYPVISIKVKDQKLEIQQSRFLYVGSHGVGKWIVPITLCCGSYDNQINFLLESKSGALDMNEFGLAEAATAEGKGGSSLGWIKLNVNQTGFFRVKYDEDLAERLRYAIENKYLTATDRFGILDDAFALCMASQQSLSSLLTLMSSYSDELDYTVLSNLITVSYKVERIVASAIPELLDAIKQFFINLFRIAAETLGGWQPKDGESHLDAMLRGEILTALAVFGHEQTLTEAIRRFNEYLIDRNTPLLPPDLRMAAYVAVMQRTSEKNRSGYDSLLKIYRESDLSQEKTRVLSSLTSSPDPIIVLEALDFSLTSEVRTQDVVLVLNVSKEGRETAWKWLKDNWEHISNTWGSSPLITRFINAIVSPFSSIEDAEEIEDFFANRTKPSMARTLKQSIERVRINANWVQSIQNDDQLVKTLNILTYYH</sequence>
<keyword evidence="8" id="KW-0256">Endoplasmic reticulum</keyword>
<dbReference type="InterPro" id="IPR027268">
    <property type="entry name" value="Peptidase_M4/M1_CTD_sf"/>
</dbReference>
<evidence type="ECO:0000256" key="9">
    <source>
        <dbReference type="ARBA" id="ARBA00023049"/>
    </source>
</evidence>
<dbReference type="EMBL" id="UZAU01000023">
    <property type="status" value="NOT_ANNOTATED_CDS"/>
    <property type="molecule type" value="Genomic_DNA"/>
</dbReference>
<dbReference type="InterPro" id="IPR001930">
    <property type="entry name" value="Peptidase_M1"/>
</dbReference>
<evidence type="ECO:0000256" key="3">
    <source>
        <dbReference type="ARBA" id="ARBA00022438"/>
    </source>
</evidence>
<dbReference type="PANTHER" id="PTHR11533">
    <property type="entry name" value="PROTEASE M1 ZINC METALLOPROTEASE"/>
    <property type="match status" value="1"/>
</dbReference>
<comment type="subcellular location">
    <subcellularLocation>
        <location evidence="1">Microsome membrane</location>
        <topology evidence="1">Peripheral membrane protein</topology>
    </subcellularLocation>
</comment>
<dbReference type="SUPFAM" id="SSF55486">
    <property type="entry name" value="Metalloproteases ('zincins'), catalytic domain"/>
    <property type="match status" value="1"/>
</dbReference>
<dbReference type="EnsemblPlants" id="evm.model.01.1175">
    <property type="protein sequence ID" value="cds.evm.model.01.1175"/>
    <property type="gene ID" value="evm.TU.01.1175"/>
</dbReference>
<feature type="binding site" evidence="11">
    <location>
        <position position="373"/>
    </location>
    <ligand>
        <name>Zn(2+)</name>
        <dbReference type="ChEBI" id="CHEBI:29105"/>
        <note>catalytic</note>
    </ligand>
</feature>
<dbReference type="FunFam" id="1.10.390.10:FF:000001">
    <property type="entry name" value="Aminopeptidase"/>
    <property type="match status" value="1"/>
</dbReference>
<gene>
    <name evidence="17" type="primary">LOC115706564</name>
</gene>
<evidence type="ECO:0000256" key="10">
    <source>
        <dbReference type="PIRSR" id="PIRSR634016-1"/>
    </source>
</evidence>
<organism evidence="17 18">
    <name type="scientific">Cannabis sativa</name>
    <name type="common">Hemp</name>
    <name type="synonym">Marijuana</name>
    <dbReference type="NCBI Taxonomy" id="3483"/>
    <lineage>
        <taxon>Eukaryota</taxon>
        <taxon>Viridiplantae</taxon>
        <taxon>Streptophyta</taxon>
        <taxon>Embryophyta</taxon>
        <taxon>Tracheophyta</taxon>
        <taxon>Spermatophyta</taxon>
        <taxon>Magnoliopsida</taxon>
        <taxon>eudicotyledons</taxon>
        <taxon>Gunneridae</taxon>
        <taxon>Pentapetalae</taxon>
        <taxon>rosids</taxon>
        <taxon>fabids</taxon>
        <taxon>Rosales</taxon>
        <taxon>Cannabaceae</taxon>
        <taxon>Cannabis</taxon>
    </lineage>
</organism>
<evidence type="ECO:0000256" key="8">
    <source>
        <dbReference type="ARBA" id="ARBA00022848"/>
    </source>
</evidence>
<evidence type="ECO:0000256" key="11">
    <source>
        <dbReference type="PIRSR" id="PIRSR634016-3"/>
    </source>
</evidence>
<evidence type="ECO:0000259" key="14">
    <source>
        <dbReference type="Pfam" id="PF01433"/>
    </source>
</evidence>
<keyword evidence="3 13" id="KW-0031">Aminopeptidase</keyword>
<keyword evidence="5 11" id="KW-0479">Metal-binding</keyword>
<dbReference type="EC" id="3.4.11.-" evidence="13"/>
<dbReference type="FunFam" id="1.25.50.20:FF:000002">
    <property type="entry name" value="Aminopeptidase"/>
    <property type="match status" value="1"/>
</dbReference>
<dbReference type="InterPro" id="IPR050344">
    <property type="entry name" value="Peptidase_M1_aminopeptidases"/>
</dbReference>
<dbReference type="GO" id="GO:0070006">
    <property type="term" value="F:metalloaminopeptidase activity"/>
    <property type="evidence" value="ECO:0007669"/>
    <property type="project" value="TreeGrafter"/>
</dbReference>
<keyword evidence="4 13" id="KW-0645">Protease</keyword>
<dbReference type="InterPro" id="IPR024571">
    <property type="entry name" value="ERAP1-like_C_dom"/>
</dbReference>
<dbReference type="Gene3D" id="2.60.40.1730">
    <property type="entry name" value="tricorn interacting facor f3 domain"/>
    <property type="match status" value="1"/>
</dbReference>
<evidence type="ECO:0000256" key="12">
    <source>
        <dbReference type="PIRSR" id="PIRSR634016-4"/>
    </source>
</evidence>